<keyword evidence="5 7" id="KW-0949">S-adenosyl-L-methionine</keyword>
<reference evidence="8 9" key="1">
    <citation type="submission" date="2015-11" db="EMBL/GenBank/DDBJ databases">
        <title>Genomic analysis of 38 Legionella species identifies large and diverse effector repertoires.</title>
        <authorList>
            <person name="Burstein D."/>
            <person name="Amaro F."/>
            <person name="Zusman T."/>
            <person name="Lifshitz Z."/>
            <person name="Cohen O."/>
            <person name="Gilbert J.A."/>
            <person name="Pupko T."/>
            <person name="Shuman H.A."/>
            <person name="Segal G."/>
        </authorList>
    </citation>
    <scope>NUCLEOTIDE SEQUENCE [LARGE SCALE GENOMIC DNA]</scope>
    <source>
        <strain evidence="8 9">ATCC 700990</strain>
    </source>
</reference>
<dbReference type="InterPro" id="IPR012327">
    <property type="entry name" value="MeTrfase_D12"/>
</dbReference>
<dbReference type="PATRIC" id="fig|1212489.4.peg.887"/>
<dbReference type="EC" id="2.1.1.72" evidence="2 7"/>
<name>A0A0W0SY28_9GAMM</name>
<dbReference type="Gene3D" id="1.10.1020.10">
    <property type="entry name" value="Adenine-specific Methyltransferase, Domain 2"/>
    <property type="match status" value="1"/>
</dbReference>
<dbReference type="GO" id="GO:1904047">
    <property type="term" value="F:S-adenosyl-L-methionine binding"/>
    <property type="evidence" value="ECO:0007669"/>
    <property type="project" value="TreeGrafter"/>
</dbReference>
<dbReference type="PIRSF" id="PIRSF000398">
    <property type="entry name" value="M_m6A_EcoRV"/>
    <property type="match status" value="1"/>
</dbReference>
<dbReference type="GO" id="GO:0043565">
    <property type="term" value="F:sequence-specific DNA binding"/>
    <property type="evidence" value="ECO:0007669"/>
    <property type="project" value="TreeGrafter"/>
</dbReference>
<dbReference type="InterPro" id="IPR023095">
    <property type="entry name" value="Ade_MeTrfase_dom_2"/>
</dbReference>
<dbReference type="InterPro" id="IPR012263">
    <property type="entry name" value="M_m6A_EcoRV"/>
</dbReference>
<proteinExistence type="inferred from homology"/>
<evidence type="ECO:0000256" key="4">
    <source>
        <dbReference type="ARBA" id="ARBA00022679"/>
    </source>
</evidence>
<keyword evidence="4 7" id="KW-0808">Transferase</keyword>
<dbReference type="Pfam" id="PF02086">
    <property type="entry name" value="MethyltransfD12"/>
    <property type="match status" value="1"/>
</dbReference>
<dbReference type="PRINTS" id="PR00505">
    <property type="entry name" value="D12N6MTFRASE"/>
</dbReference>
<evidence type="ECO:0000313" key="8">
    <source>
        <dbReference type="EMBL" id="KTC88254.1"/>
    </source>
</evidence>
<organism evidence="8 9">
    <name type="scientific">Legionella drozanskii LLAP-1</name>
    <dbReference type="NCBI Taxonomy" id="1212489"/>
    <lineage>
        <taxon>Bacteria</taxon>
        <taxon>Pseudomonadati</taxon>
        <taxon>Pseudomonadota</taxon>
        <taxon>Gammaproteobacteria</taxon>
        <taxon>Legionellales</taxon>
        <taxon>Legionellaceae</taxon>
        <taxon>Legionella</taxon>
    </lineage>
</organism>
<dbReference type="STRING" id="1212489.Ldro_0848"/>
<comment type="similarity">
    <text evidence="1 7">Belongs to the N(4)/N(6)-methyltransferase family.</text>
</comment>
<evidence type="ECO:0000256" key="5">
    <source>
        <dbReference type="ARBA" id="ARBA00022691"/>
    </source>
</evidence>
<dbReference type="PROSITE" id="PS00092">
    <property type="entry name" value="N6_MTASE"/>
    <property type="match status" value="1"/>
</dbReference>
<protein>
    <recommendedName>
        <fullName evidence="2 7">Site-specific DNA-methyltransferase (adenine-specific)</fullName>
        <ecNumber evidence="2 7">2.1.1.72</ecNumber>
    </recommendedName>
</protein>
<keyword evidence="3 7" id="KW-0489">Methyltransferase</keyword>
<dbReference type="NCBIfam" id="TIGR00571">
    <property type="entry name" value="dam"/>
    <property type="match status" value="1"/>
</dbReference>
<dbReference type="GO" id="GO:0006298">
    <property type="term" value="P:mismatch repair"/>
    <property type="evidence" value="ECO:0007669"/>
    <property type="project" value="TreeGrafter"/>
</dbReference>
<dbReference type="Gene3D" id="3.40.50.150">
    <property type="entry name" value="Vaccinia Virus protein VP39"/>
    <property type="match status" value="1"/>
</dbReference>
<dbReference type="PANTHER" id="PTHR30481:SF3">
    <property type="entry name" value="DNA ADENINE METHYLASE"/>
    <property type="match status" value="1"/>
</dbReference>
<evidence type="ECO:0000256" key="6">
    <source>
        <dbReference type="ARBA" id="ARBA00047942"/>
    </source>
</evidence>
<evidence type="ECO:0000256" key="7">
    <source>
        <dbReference type="RuleBase" id="RU361257"/>
    </source>
</evidence>
<dbReference type="InterPro" id="IPR029063">
    <property type="entry name" value="SAM-dependent_MTases_sf"/>
</dbReference>
<evidence type="ECO:0000256" key="1">
    <source>
        <dbReference type="ARBA" id="ARBA00006594"/>
    </source>
</evidence>
<dbReference type="AlphaFoldDB" id="A0A0W0SY28"/>
<gene>
    <name evidence="8" type="primary">dam</name>
    <name evidence="8" type="ORF">Ldro_0848</name>
</gene>
<dbReference type="OrthoDB" id="9805629at2"/>
<dbReference type="InterPro" id="IPR002052">
    <property type="entry name" value="DNA_methylase_N6_adenine_CS"/>
</dbReference>
<dbReference type="PANTHER" id="PTHR30481">
    <property type="entry name" value="DNA ADENINE METHYLASE"/>
    <property type="match status" value="1"/>
</dbReference>
<sequence>MTRIRPFLKWAGSKIHCLETILNSLPPANRLIEPFTGSGAIFINSNYPDYLLAEGNNDLISLFRCLQEEGEEFINYCAEFFSKQNNCADQYYQFRKLFNQSTDLKYKSAVFLYLNRHGYNGLCRYNQKGIYNVPFGRYLNPYFPRKEMTYFYQKSKLAQFVQSDFRQTFQQAQPGDIIYCDPPYVPLSSSAHFSSYTSRKFSEQDQIDLAALALEGAQRGVTVVISNHDTSFTRHHYRHGRIHSFPVKRLISCQANTRSAVQELVAIFCHESLMSK</sequence>
<comment type="caution">
    <text evidence="8">The sequence shown here is derived from an EMBL/GenBank/DDBJ whole genome shotgun (WGS) entry which is preliminary data.</text>
</comment>
<evidence type="ECO:0000256" key="2">
    <source>
        <dbReference type="ARBA" id="ARBA00011900"/>
    </source>
</evidence>
<dbReference type="SUPFAM" id="SSF53335">
    <property type="entry name" value="S-adenosyl-L-methionine-dependent methyltransferases"/>
    <property type="match status" value="1"/>
</dbReference>
<evidence type="ECO:0000256" key="3">
    <source>
        <dbReference type="ARBA" id="ARBA00022603"/>
    </source>
</evidence>
<comment type="catalytic activity">
    <reaction evidence="6 7">
        <text>a 2'-deoxyadenosine in DNA + S-adenosyl-L-methionine = an N(6)-methyl-2'-deoxyadenosine in DNA + S-adenosyl-L-homocysteine + H(+)</text>
        <dbReference type="Rhea" id="RHEA:15197"/>
        <dbReference type="Rhea" id="RHEA-COMP:12418"/>
        <dbReference type="Rhea" id="RHEA-COMP:12419"/>
        <dbReference type="ChEBI" id="CHEBI:15378"/>
        <dbReference type="ChEBI" id="CHEBI:57856"/>
        <dbReference type="ChEBI" id="CHEBI:59789"/>
        <dbReference type="ChEBI" id="CHEBI:90615"/>
        <dbReference type="ChEBI" id="CHEBI:90616"/>
        <dbReference type="EC" id="2.1.1.72"/>
    </reaction>
</comment>
<dbReference type="GO" id="GO:0032259">
    <property type="term" value="P:methylation"/>
    <property type="evidence" value="ECO:0007669"/>
    <property type="project" value="UniProtKB-KW"/>
</dbReference>
<dbReference type="Proteomes" id="UP000054736">
    <property type="component" value="Unassembled WGS sequence"/>
</dbReference>
<evidence type="ECO:0000313" key="9">
    <source>
        <dbReference type="Proteomes" id="UP000054736"/>
    </source>
</evidence>
<dbReference type="GO" id="GO:0009007">
    <property type="term" value="F:site-specific DNA-methyltransferase (adenine-specific) activity"/>
    <property type="evidence" value="ECO:0007669"/>
    <property type="project" value="UniProtKB-UniRule"/>
</dbReference>
<dbReference type="RefSeq" id="WP_058495178.1">
    <property type="nucleotide sequence ID" value="NZ_CAAAIU010000014.1"/>
</dbReference>
<dbReference type="EMBL" id="LNXY01000018">
    <property type="protein sequence ID" value="KTC88254.1"/>
    <property type="molecule type" value="Genomic_DNA"/>
</dbReference>
<keyword evidence="9" id="KW-1185">Reference proteome</keyword>
<accession>A0A0W0SY28</accession>
<dbReference type="GO" id="GO:0009307">
    <property type="term" value="P:DNA restriction-modification system"/>
    <property type="evidence" value="ECO:0007669"/>
    <property type="project" value="InterPro"/>
</dbReference>